<evidence type="ECO:0000313" key="2">
    <source>
        <dbReference type="Proteomes" id="UP001164392"/>
    </source>
</evidence>
<name>A0AA46SUW8_9XANT</name>
<accession>A0AA46SUW8</accession>
<dbReference type="EMBL" id="CP099534">
    <property type="protein sequence ID" value="UYK89013.1"/>
    <property type="molecule type" value="Genomic_DNA"/>
</dbReference>
<proteinExistence type="predicted"/>
<gene>
    <name evidence="1" type="ORF">NG824_00655</name>
</gene>
<dbReference type="RefSeq" id="WP_267093241.1">
    <property type="nucleotide sequence ID" value="NZ_CP099534.1"/>
</dbReference>
<organism evidence="1 2">
    <name type="scientific">Xanthomonas sacchari</name>
    <dbReference type="NCBI Taxonomy" id="56458"/>
    <lineage>
        <taxon>Bacteria</taxon>
        <taxon>Pseudomonadati</taxon>
        <taxon>Pseudomonadota</taxon>
        <taxon>Gammaproteobacteria</taxon>
        <taxon>Lysobacterales</taxon>
        <taxon>Lysobacteraceae</taxon>
        <taxon>Xanthomonas</taxon>
    </lineage>
</organism>
<reference evidence="1" key="1">
    <citation type="submission" date="2022-06" db="EMBL/GenBank/DDBJ databases">
        <title>Dynamics of rice microbiomes reveals core vertical transmitted seed endophytes.</title>
        <authorList>
            <person name="Liao K."/>
            <person name="Zhang X."/>
        </authorList>
    </citation>
    <scope>NUCLEOTIDE SEQUENCE</scope>
    <source>
        <strain evidence="1">JR3-14</strain>
    </source>
</reference>
<dbReference type="Proteomes" id="UP001164392">
    <property type="component" value="Chromosome"/>
</dbReference>
<dbReference type="AlphaFoldDB" id="A0AA46SUW8"/>
<sequence length="377" mass="42479">MEKFHELALAGDKAAEKEVAALERIRVTGDVRLALSFEREILSKAMMPFELVSHLEHIDLNRLLEDRNRCAHPSLVAEGEAYSPPGELARLHIRNAVTTLLKHPPAQGKYALERLLADVRSDLFPRKKTEAQDWLASGALKNPRDSLVHNFVFVLLKDILLGEDNFESKQRLQAALNAVSNLHPQAWREAMLAKLSPCIRQINDSKLIDVILFFRLFRHAWELLDVDVSQKLLTFIKEMPAEDFYAVELLLDVDEFRADVLKRINRATIDEIDSNIWFTLPQPIGDRLISLYLNSNSFVVANKIGRSLASQASDLTVEQAMRILSGISKNPEILGSFDLPNLLAALSKKNKGIQGLGEFSELLRKYDLAAFVDSVPP</sequence>
<evidence type="ECO:0000313" key="1">
    <source>
        <dbReference type="EMBL" id="UYK89013.1"/>
    </source>
</evidence>
<protein>
    <submittedName>
        <fullName evidence="1">Uncharacterized protein</fullName>
    </submittedName>
</protein>